<keyword evidence="3" id="KW-0227">DNA damage</keyword>
<dbReference type="SUPFAM" id="SSF52540">
    <property type="entry name" value="P-loop containing nucleoside triphosphate hydrolases"/>
    <property type="match status" value="4"/>
</dbReference>
<dbReference type="InterPro" id="IPR011545">
    <property type="entry name" value="DEAD/DEAH_box_helicase_dom"/>
</dbReference>
<dbReference type="SMART" id="SM00982">
    <property type="entry name" value="TRCF"/>
    <property type="match status" value="1"/>
</dbReference>
<dbReference type="InterPro" id="IPR037235">
    <property type="entry name" value="TRCF-like_C_D7"/>
</dbReference>
<dbReference type="InterPro" id="IPR047112">
    <property type="entry name" value="RecG/Mfd"/>
</dbReference>
<evidence type="ECO:0000256" key="8">
    <source>
        <dbReference type="ARBA" id="ARBA00023204"/>
    </source>
</evidence>
<dbReference type="SUPFAM" id="SSF141259">
    <property type="entry name" value="CarD-like"/>
    <property type="match status" value="1"/>
</dbReference>
<dbReference type="Gene3D" id="2.40.10.170">
    <property type="match status" value="1"/>
</dbReference>
<proteinExistence type="inferred from homology"/>
<name>A0A9D1SHS2_9FIRM</name>
<keyword evidence="5" id="KW-0347">Helicase</keyword>
<dbReference type="Gene3D" id="3.90.1150.50">
    <property type="entry name" value="Transcription-repair-coupling factor, D7 domain"/>
    <property type="match status" value="1"/>
</dbReference>
<evidence type="ECO:0000313" key="12">
    <source>
        <dbReference type="Proteomes" id="UP000824094"/>
    </source>
</evidence>
<dbReference type="Pfam" id="PF03461">
    <property type="entry name" value="TRCF"/>
    <property type="match status" value="1"/>
</dbReference>
<dbReference type="PROSITE" id="PS51192">
    <property type="entry name" value="HELICASE_ATP_BIND_1"/>
    <property type="match status" value="1"/>
</dbReference>
<dbReference type="GO" id="GO:0005524">
    <property type="term" value="F:ATP binding"/>
    <property type="evidence" value="ECO:0007669"/>
    <property type="project" value="UniProtKB-KW"/>
</dbReference>
<dbReference type="GO" id="GO:0006281">
    <property type="term" value="P:DNA repair"/>
    <property type="evidence" value="ECO:0007669"/>
    <property type="project" value="UniProtKB-KW"/>
</dbReference>
<accession>A0A9D1SHS2</accession>
<keyword evidence="7" id="KW-0238">DNA-binding</keyword>
<evidence type="ECO:0000256" key="3">
    <source>
        <dbReference type="ARBA" id="ARBA00022763"/>
    </source>
</evidence>
<dbReference type="InterPro" id="IPR003711">
    <property type="entry name" value="CarD-like/TRCF_RID"/>
</dbReference>
<evidence type="ECO:0000256" key="6">
    <source>
        <dbReference type="ARBA" id="ARBA00022840"/>
    </source>
</evidence>
<dbReference type="InterPro" id="IPR014001">
    <property type="entry name" value="Helicase_ATP-bd"/>
</dbReference>
<evidence type="ECO:0000256" key="1">
    <source>
        <dbReference type="ARBA" id="ARBA00022490"/>
    </source>
</evidence>
<dbReference type="SUPFAM" id="SSF143517">
    <property type="entry name" value="TRCF domain-like"/>
    <property type="match status" value="1"/>
</dbReference>
<evidence type="ECO:0000256" key="7">
    <source>
        <dbReference type="ARBA" id="ARBA00023125"/>
    </source>
</evidence>
<keyword evidence="8" id="KW-0234">DNA repair</keyword>
<evidence type="ECO:0000256" key="5">
    <source>
        <dbReference type="ARBA" id="ARBA00022806"/>
    </source>
</evidence>
<dbReference type="InterPro" id="IPR001650">
    <property type="entry name" value="Helicase_C-like"/>
</dbReference>
<dbReference type="EMBL" id="DVNF01000058">
    <property type="protein sequence ID" value="HIU60113.1"/>
    <property type="molecule type" value="Genomic_DNA"/>
</dbReference>
<dbReference type="HAMAP" id="MF_00969">
    <property type="entry name" value="TRCF"/>
    <property type="match status" value="1"/>
</dbReference>
<gene>
    <name evidence="11" type="primary">mfd</name>
    <name evidence="11" type="ORF">IAB05_01835</name>
</gene>
<dbReference type="Pfam" id="PF17757">
    <property type="entry name" value="UvrB_inter"/>
    <property type="match status" value="1"/>
</dbReference>
<keyword evidence="6" id="KW-0067">ATP-binding</keyword>
<dbReference type="PROSITE" id="PS51194">
    <property type="entry name" value="HELICASE_CTER"/>
    <property type="match status" value="1"/>
</dbReference>
<dbReference type="Gene3D" id="3.30.2060.10">
    <property type="entry name" value="Penicillin-binding protein 1b domain"/>
    <property type="match status" value="1"/>
</dbReference>
<dbReference type="InterPro" id="IPR004576">
    <property type="entry name" value="Mfd"/>
</dbReference>
<dbReference type="NCBIfam" id="TIGR00580">
    <property type="entry name" value="mfd"/>
    <property type="match status" value="1"/>
</dbReference>
<dbReference type="SMART" id="SM00490">
    <property type="entry name" value="HELICc"/>
    <property type="match status" value="1"/>
</dbReference>
<dbReference type="Gene3D" id="3.40.50.11180">
    <property type="match status" value="1"/>
</dbReference>
<dbReference type="GO" id="GO:0003678">
    <property type="term" value="F:DNA helicase activity"/>
    <property type="evidence" value="ECO:0007669"/>
    <property type="project" value="TreeGrafter"/>
</dbReference>
<dbReference type="InterPro" id="IPR036101">
    <property type="entry name" value="CarD-like/TRCF_RID_sf"/>
</dbReference>
<reference evidence="11" key="1">
    <citation type="submission" date="2020-10" db="EMBL/GenBank/DDBJ databases">
        <authorList>
            <person name="Gilroy R."/>
        </authorList>
    </citation>
    <scope>NUCLEOTIDE SEQUENCE</scope>
    <source>
        <strain evidence="11">18911</strain>
    </source>
</reference>
<dbReference type="Gene3D" id="3.40.50.300">
    <property type="entry name" value="P-loop containing nucleotide triphosphate hydrolases"/>
    <property type="match status" value="2"/>
</dbReference>
<dbReference type="PANTHER" id="PTHR47964">
    <property type="entry name" value="ATP-DEPENDENT DNA HELICASE HOMOLOG RECG, CHLOROPLASTIC"/>
    <property type="match status" value="1"/>
</dbReference>
<organism evidence="11 12">
    <name type="scientific">Candidatus Stercoripulliclostridium merdigallinarum</name>
    <dbReference type="NCBI Taxonomy" id="2840951"/>
    <lineage>
        <taxon>Bacteria</taxon>
        <taxon>Bacillati</taxon>
        <taxon>Bacillota</taxon>
        <taxon>Clostridia</taxon>
        <taxon>Eubacteriales</taxon>
        <taxon>Candidatus Stercoripulliclostridium</taxon>
    </lineage>
</organism>
<dbReference type="InterPro" id="IPR041471">
    <property type="entry name" value="UvrB_inter"/>
</dbReference>
<evidence type="ECO:0000256" key="2">
    <source>
        <dbReference type="ARBA" id="ARBA00022741"/>
    </source>
</evidence>
<dbReference type="SMART" id="SM01058">
    <property type="entry name" value="CarD_TRCF"/>
    <property type="match status" value="1"/>
</dbReference>
<dbReference type="GO" id="GO:0003684">
    <property type="term" value="F:damaged DNA binding"/>
    <property type="evidence" value="ECO:0007669"/>
    <property type="project" value="InterPro"/>
</dbReference>
<feature type="domain" description="Helicase ATP-binding" evidence="9">
    <location>
        <begin position="532"/>
        <end position="693"/>
    </location>
</feature>
<keyword evidence="2" id="KW-0547">Nucleotide-binding</keyword>
<sequence>VNSKLNFSESAAQRAGALADILTGEAVAATVSAESLLDWFPDINLFKKAIKRLKTGEEIPPEILEDVLTDGGYKRTAAPERVGEFSRRGDVLDVWTSALDMPARIEFFGDEIESIRLFAPDTMLSVREINELIISPRSDILVSKNGVIRAQNELLNERRNAYRELGEIIGAQLEKLTADPTDPALVWSLPFLDERGTVFDYIPEGGVLVFDDPRAVYDKIILTREQHLTRVRALRESGSVSSGHSNAISSPEKVVSAVSSFNRVLGFQQLLQANPLFNAQKILTISSPQLTRYHLNLEALKTDVSQAMIVGRQVIVFAGDEGTAKTLSGFFEERGLSAHITEDLSDTYPLLLVPKRLKHGFSYPDYGLVVIGTEDVLKKGAVRQKASVKRRQFVMPAKGDYVVHERHGIGIFDGMQTLTTSLGTRDYFCILYKGGDKLYLPTDRLDEVERYTGAQKPHIHSMKSHEFEKVKERVRNSVKQMAIDLKSLYEKRLHAKGHVYEPDTVWQKELEDAFPFTPTDDQLVATAEIKSDMESGKVMDRLLVGDVGFGKTEVAVRAIFKTVVEGKQAAVLAPTTILANQHFQTIASRLEPFGIKIDLLSRLVSSKDISGALKRIKSGETSVVVATHRLLGKDVVFHDLGLLVLDEEQRFGVEHKEKIKALKTNVNVLSMSATPIPRTLHMSLSGIRDISVLETPPEGRLPVETYVVELTDSLLKDACMREVGRGGQVYILFNRVQGIEKFTEHVGELLGDGVRIIYAHGQMPPNMLNERIQAFYDKKADILIATAIIENGIDIPDANTLIVVDADRFGLGELYQLRGRVGRSPKLAYAYFTVREGAVITEEAAKRLEALTSYTELGSGFRIAMRDLEIRGAGNVLGKEQHGNMERVGYDMYCRILKESIEELTGTAKNTEGYFEVTMEVEGDAELDREYISDPDARVAFYKRAASLENLKEMRSFLSDTEDVYGKAPESAKLLAKIGLAKNLAKRLGVKKVVSTKNGAGLEFKDSAVYKNTAVLDALERFSTVAVLTPRAFPVILFKAKGLSAEERFDNVFDFLIAATSKNG</sequence>
<dbReference type="Pfam" id="PF00270">
    <property type="entry name" value="DEAD"/>
    <property type="match status" value="1"/>
</dbReference>
<dbReference type="InterPro" id="IPR005118">
    <property type="entry name" value="TRCF_C"/>
</dbReference>
<dbReference type="Proteomes" id="UP000824094">
    <property type="component" value="Unassembled WGS sequence"/>
</dbReference>
<dbReference type="CDD" id="cd17991">
    <property type="entry name" value="DEXHc_TRCF"/>
    <property type="match status" value="1"/>
</dbReference>
<evidence type="ECO:0000259" key="9">
    <source>
        <dbReference type="PROSITE" id="PS51192"/>
    </source>
</evidence>
<feature type="non-terminal residue" evidence="11">
    <location>
        <position position="1"/>
    </location>
</feature>
<dbReference type="GO" id="GO:0016787">
    <property type="term" value="F:hydrolase activity"/>
    <property type="evidence" value="ECO:0007669"/>
    <property type="project" value="UniProtKB-KW"/>
</dbReference>
<dbReference type="PANTHER" id="PTHR47964:SF1">
    <property type="entry name" value="ATP-DEPENDENT DNA HELICASE HOMOLOG RECG, CHLOROPLASTIC"/>
    <property type="match status" value="1"/>
</dbReference>
<protein>
    <submittedName>
        <fullName evidence="11">Transcription-repair coupling factor</fullName>
    </submittedName>
</protein>
<dbReference type="AlphaFoldDB" id="A0A9D1SHS2"/>
<dbReference type="SMART" id="SM00487">
    <property type="entry name" value="DEXDc"/>
    <property type="match status" value="1"/>
</dbReference>
<keyword evidence="4" id="KW-0378">Hydrolase</keyword>
<comment type="caution">
    <text evidence="11">The sequence shown here is derived from an EMBL/GenBank/DDBJ whole genome shotgun (WGS) entry which is preliminary data.</text>
</comment>
<dbReference type="InterPro" id="IPR027417">
    <property type="entry name" value="P-loop_NTPase"/>
</dbReference>
<evidence type="ECO:0000256" key="4">
    <source>
        <dbReference type="ARBA" id="ARBA00022801"/>
    </source>
</evidence>
<reference evidence="11" key="2">
    <citation type="journal article" date="2021" name="PeerJ">
        <title>Extensive microbial diversity within the chicken gut microbiome revealed by metagenomics and culture.</title>
        <authorList>
            <person name="Gilroy R."/>
            <person name="Ravi A."/>
            <person name="Getino M."/>
            <person name="Pursley I."/>
            <person name="Horton D.L."/>
            <person name="Alikhan N.F."/>
            <person name="Baker D."/>
            <person name="Gharbi K."/>
            <person name="Hall N."/>
            <person name="Watson M."/>
            <person name="Adriaenssens E.M."/>
            <person name="Foster-Nyarko E."/>
            <person name="Jarju S."/>
            <person name="Secka A."/>
            <person name="Antonio M."/>
            <person name="Oren A."/>
            <person name="Chaudhuri R.R."/>
            <person name="La Ragione R."/>
            <person name="Hildebrand F."/>
            <person name="Pallen M.J."/>
        </authorList>
    </citation>
    <scope>NUCLEOTIDE SEQUENCE</scope>
    <source>
        <strain evidence="11">18911</strain>
    </source>
</reference>
<evidence type="ECO:0000259" key="10">
    <source>
        <dbReference type="PROSITE" id="PS51194"/>
    </source>
</evidence>
<dbReference type="Pfam" id="PF00271">
    <property type="entry name" value="Helicase_C"/>
    <property type="match status" value="1"/>
</dbReference>
<dbReference type="Pfam" id="PF02559">
    <property type="entry name" value="CarD_TRCF_RID"/>
    <property type="match status" value="1"/>
</dbReference>
<feature type="domain" description="Helicase C-terminal" evidence="10">
    <location>
        <begin position="702"/>
        <end position="869"/>
    </location>
</feature>
<evidence type="ECO:0000313" key="11">
    <source>
        <dbReference type="EMBL" id="HIU60113.1"/>
    </source>
</evidence>
<keyword evidence="1" id="KW-0963">Cytoplasm</keyword>